<dbReference type="EMBL" id="HBUF01129810">
    <property type="protein sequence ID" value="CAG6643928.1"/>
    <property type="molecule type" value="Transcribed_RNA"/>
</dbReference>
<dbReference type="InterPro" id="IPR052620">
    <property type="entry name" value="ELYS/MEL-28_NucAsmblyFactor"/>
</dbReference>
<name>A0A8D8R3V7_9HEMI</name>
<proteinExistence type="predicted"/>
<dbReference type="PANTHER" id="PTHR21583">
    <property type="entry name" value="ELYS PROTEIN"/>
    <property type="match status" value="1"/>
</dbReference>
<reference evidence="1" key="1">
    <citation type="submission" date="2021-05" db="EMBL/GenBank/DDBJ databases">
        <authorList>
            <person name="Alioto T."/>
            <person name="Alioto T."/>
            <person name="Gomez Garrido J."/>
        </authorList>
    </citation>
    <scope>NUCLEOTIDE SEQUENCE</scope>
</reference>
<dbReference type="PANTHER" id="PTHR21583:SF8">
    <property type="entry name" value="PROTEIN ELYS"/>
    <property type="match status" value="1"/>
</dbReference>
<protein>
    <submittedName>
        <fullName evidence="1">Protein ELYS</fullName>
    </submittedName>
</protein>
<organism evidence="1">
    <name type="scientific">Cacopsylla melanoneura</name>
    <dbReference type="NCBI Taxonomy" id="428564"/>
    <lineage>
        <taxon>Eukaryota</taxon>
        <taxon>Metazoa</taxon>
        <taxon>Ecdysozoa</taxon>
        <taxon>Arthropoda</taxon>
        <taxon>Hexapoda</taxon>
        <taxon>Insecta</taxon>
        <taxon>Pterygota</taxon>
        <taxon>Neoptera</taxon>
        <taxon>Paraneoptera</taxon>
        <taxon>Hemiptera</taxon>
        <taxon>Sternorrhyncha</taxon>
        <taxon>Psylloidea</taxon>
        <taxon>Psyllidae</taxon>
        <taxon>Psyllinae</taxon>
        <taxon>Cacopsylla</taxon>
    </lineage>
</organism>
<sequence>MEEEPGCSLEKRFSFKRSEDCIEEDLDHPKTKGFFFDRGRLKKTCTFTDSRIEIVDIEEGRIKKTFDVKEYFDDDTFKIECVTPLDIDPHKTTPPGLVPDRFIFPLLLVGCSYSAGGMLLVLATYVDNPVRIVKIPYKVTAICPITVENTTPTSPIVFPPSLHILSGTIAIGTQCGIVYLMELQRDTFLLAYQSLEPRDPLDLLIREFPDLDTTEKVEAAQDDLAAHIAIPLNAVSQHNGLFYIQLPNNKICMKRFQQEDVYVSALHVIEEANLLVVAYLLRKHCEIEGEVYVYKNVFQLWDLSRLEIIFTSGLWDACEVTHLSHQVASDDPYASLYLHVACRTIDDEYASPFMLLYDCRFEQKDTSESVARFSGFVECCKKFEWYMSTPELPHGRLLSLSKLPPGPEDKQIVSYLTTMYSAHSDSYRVLLYLFDLNQWFSAQMPDEYSARSGPRYTAQHDLTQVLDARSLPISIDIIQSPDNVFICKNPRIQFDSFYHPNAYSFRSNCLLESEIVCVSHLGVHEKLVKLMTHGRASCLLAPEQYFNFAVRLHLQPLFMEPLTVNHRLEEYSA</sequence>
<evidence type="ECO:0000313" key="1">
    <source>
        <dbReference type="EMBL" id="CAG6643928.1"/>
    </source>
</evidence>
<accession>A0A8D8R3V7</accession>
<dbReference type="AlphaFoldDB" id="A0A8D8R3V7"/>